<organism evidence="2 3">
    <name type="scientific">Parvibium lacunae</name>
    <dbReference type="NCBI Taxonomy" id="1888893"/>
    <lineage>
        <taxon>Bacteria</taxon>
        <taxon>Pseudomonadati</taxon>
        <taxon>Pseudomonadota</taxon>
        <taxon>Betaproteobacteria</taxon>
        <taxon>Burkholderiales</taxon>
        <taxon>Alcaligenaceae</taxon>
        <taxon>Parvibium</taxon>
    </lineage>
</organism>
<dbReference type="AlphaFoldDB" id="A0A368L0D3"/>
<evidence type="ECO:0000313" key="2">
    <source>
        <dbReference type="EMBL" id="RCS56996.1"/>
    </source>
</evidence>
<keyword evidence="1" id="KW-1133">Transmembrane helix</keyword>
<reference evidence="2 3" key="1">
    <citation type="journal article" date="2018" name="Int. J. Syst. Evol. Microbiol.">
        <title>Parvibium lacunae gen. nov., sp. nov., a new member of the family Alcaligenaceae isolated from a freshwater pond.</title>
        <authorList>
            <person name="Chen W.M."/>
            <person name="Xie P.B."/>
            <person name="Hsu M.Y."/>
            <person name="Sheu S.Y."/>
        </authorList>
    </citation>
    <scope>NUCLEOTIDE SEQUENCE [LARGE SCALE GENOMIC DNA]</scope>
    <source>
        <strain evidence="2 3">KMB9</strain>
    </source>
</reference>
<protein>
    <submittedName>
        <fullName evidence="2">Uncharacterized protein</fullName>
    </submittedName>
</protein>
<feature type="transmembrane region" description="Helical" evidence="1">
    <location>
        <begin position="54"/>
        <end position="72"/>
    </location>
</feature>
<name>A0A368L0D3_9BURK</name>
<gene>
    <name evidence="2" type="ORF">DU000_09320</name>
</gene>
<accession>A0A368L0D3</accession>
<keyword evidence="3" id="KW-1185">Reference proteome</keyword>
<feature type="transmembrane region" description="Helical" evidence="1">
    <location>
        <begin position="20"/>
        <end position="42"/>
    </location>
</feature>
<evidence type="ECO:0000256" key="1">
    <source>
        <dbReference type="SAM" id="Phobius"/>
    </source>
</evidence>
<dbReference type="Proteomes" id="UP000252357">
    <property type="component" value="Unassembled WGS sequence"/>
</dbReference>
<dbReference type="EMBL" id="QPGB01000004">
    <property type="protein sequence ID" value="RCS56996.1"/>
    <property type="molecule type" value="Genomic_DNA"/>
</dbReference>
<feature type="transmembrane region" description="Helical" evidence="1">
    <location>
        <begin position="78"/>
        <end position="99"/>
    </location>
</feature>
<feature type="transmembrane region" description="Helical" evidence="1">
    <location>
        <begin position="119"/>
        <end position="137"/>
    </location>
</feature>
<keyword evidence="1" id="KW-0812">Transmembrane</keyword>
<evidence type="ECO:0000313" key="3">
    <source>
        <dbReference type="Proteomes" id="UP000252357"/>
    </source>
</evidence>
<proteinExistence type="predicted"/>
<sequence length="140" mass="14867">MPHTSHRPTKSSPPSWASRLRWGLVGLAAGLLIAIVLGALIAQLSPQLEFSQGFAKKWGASGGLVGFAIALISEELLFVALCLALGILAPIIMFLGEGLGSLDFSGGEVSSDQKRHKRLAISAVIGLIVGIFFIVYFRKH</sequence>
<keyword evidence="1" id="KW-0472">Membrane</keyword>
<comment type="caution">
    <text evidence="2">The sequence shown here is derived from an EMBL/GenBank/DDBJ whole genome shotgun (WGS) entry which is preliminary data.</text>
</comment>